<comment type="subcellular location">
    <subcellularLocation>
        <location evidence="1">Cell membrane</location>
        <topology evidence="1">Multi-pass membrane protein</topology>
    </subcellularLocation>
</comment>
<feature type="region of interest" description="Disordered" evidence="10">
    <location>
        <begin position="431"/>
        <end position="572"/>
    </location>
</feature>
<evidence type="ECO:0000256" key="2">
    <source>
        <dbReference type="ARBA" id="ARBA00022475"/>
    </source>
</evidence>
<dbReference type="InterPro" id="IPR000276">
    <property type="entry name" value="GPCR_Rhodpsn"/>
</dbReference>
<keyword evidence="5" id="KW-0297">G-protein coupled receptor</keyword>
<dbReference type="Gene3D" id="1.20.1070.10">
    <property type="entry name" value="Rhodopsin 7-helix transmembrane proteins"/>
    <property type="match status" value="1"/>
</dbReference>
<proteinExistence type="predicted"/>
<comment type="caution">
    <text evidence="13">The sequence shown here is derived from an EMBL/GenBank/DDBJ whole genome shotgun (WGS) entry which is preliminary data.</text>
</comment>
<evidence type="ECO:0000256" key="4">
    <source>
        <dbReference type="ARBA" id="ARBA00022989"/>
    </source>
</evidence>
<feature type="transmembrane region" description="Helical" evidence="11">
    <location>
        <begin position="179"/>
        <end position="202"/>
    </location>
</feature>
<evidence type="ECO:0000256" key="3">
    <source>
        <dbReference type="ARBA" id="ARBA00022692"/>
    </source>
</evidence>
<accession>A0A3N0Z2K9</accession>
<gene>
    <name evidence="13" type="ORF">DPX16_6613</name>
</gene>
<dbReference type="PANTHER" id="PTHR24245">
    <property type="entry name" value="G-PROTEIN COUPLED RECEPTOR"/>
    <property type="match status" value="1"/>
</dbReference>
<organism evidence="13 14">
    <name type="scientific">Anabarilius grahami</name>
    <name type="common">Kanglang fish</name>
    <name type="synonym">Barilius grahami</name>
    <dbReference type="NCBI Taxonomy" id="495550"/>
    <lineage>
        <taxon>Eukaryota</taxon>
        <taxon>Metazoa</taxon>
        <taxon>Chordata</taxon>
        <taxon>Craniata</taxon>
        <taxon>Vertebrata</taxon>
        <taxon>Euteleostomi</taxon>
        <taxon>Actinopterygii</taxon>
        <taxon>Neopterygii</taxon>
        <taxon>Teleostei</taxon>
        <taxon>Ostariophysi</taxon>
        <taxon>Cypriniformes</taxon>
        <taxon>Xenocyprididae</taxon>
        <taxon>Xenocypridinae</taxon>
        <taxon>Xenocypridinae incertae sedis</taxon>
        <taxon>Anabarilius</taxon>
    </lineage>
</organism>
<feature type="transmembrane region" description="Helical" evidence="11">
    <location>
        <begin position="287"/>
        <end position="308"/>
    </location>
</feature>
<dbReference type="InterPro" id="IPR024887">
    <property type="entry name" value="Ashwin"/>
</dbReference>
<feature type="compositionally biased region" description="Low complexity" evidence="10">
    <location>
        <begin position="513"/>
        <end position="532"/>
    </location>
</feature>
<evidence type="ECO:0000256" key="6">
    <source>
        <dbReference type="ARBA" id="ARBA00023136"/>
    </source>
</evidence>
<evidence type="ECO:0000256" key="10">
    <source>
        <dbReference type="SAM" id="MobiDB-lite"/>
    </source>
</evidence>
<evidence type="ECO:0000256" key="9">
    <source>
        <dbReference type="ARBA" id="ARBA00023224"/>
    </source>
</evidence>
<feature type="transmembrane region" description="Helical" evidence="11">
    <location>
        <begin position="20"/>
        <end position="43"/>
    </location>
</feature>
<evidence type="ECO:0000259" key="12">
    <source>
        <dbReference type="PROSITE" id="PS50262"/>
    </source>
</evidence>
<dbReference type="CDD" id="cd15403">
    <property type="entry name" value="7tmA_GPR45"/>
    <property type="match status" value="1"/>
</dbReference>
<keyword evidence="6 11" id="KW-0472">Membrane</keyword>
<sequence length="649" mass="71824">METEMQESDTALMPTTLRVALAAIMIFMITIGFLGNAIVCLIVYQKPAMRSAINLLLATLAFSDIMLSLLCMPFTAVTLATTDWSFGVGFCRVSVMLYWLFVLEGVSILLIISVDRFLIIVQRQDKLTPHRAKILIAASWALSLCVSLPSVVGWRTAGIGAQVPQCILGYSESLADRGYTVLLAVAVFFVPFGVMLYSYLCILNTVRRNALRIHNHTSEGSVVINHVSKLGLTGLQRPQVNVDMSFKTRAFTTILILFIGFSVCWLPHTVVSLLAVFSRRFYLSPAFYPVSIGALWLSYLKAVFNPVIYCWRIRKFREACLEFMPKTCHLCPKIPGRSRRRIRPSNIYVCSRNGLRNMASHRGDRTKNLTSNAGDVSKIDLLLHPELLSQEFIQLMLHEKKIAVGNHEDHEDRDQLTGLYLRHVLPLPQRDLPSSRWGKRMERSSARQRCTSAHSSSTDTGRKRPLIVFDGGSTKTGSVKLKKPDTSSAPVATDRIKPPVSSISLTNPIRKLSGTSTNCSSSNSSNRTPVSSPGASPKSPCNHSNTANSSPHSNNTTSKLKRTSPSDGEHDTAMNNATDIICWVSVLAKKDTHDETRLVLFSHLKCSLSPLLTSLRKSDLCSVTLRFISQPGNASAFRLGVVVKELTHS</sequence>
<reference evidence="13 14" key="1">
    <citation type="submission" date="2018-10" db="EMBL/GenBank/DDBJ databases">
        <title>Genome assembly for a Yunnan-Guizhou Plateau 3E fish, Anabarilius grahami (Regan), and its evolutionary and genetic applications.</title>
        <authorList>
            <person name="Jiang W."/>
        </authorList>
    </citation>
    <scope>NUCLEOTIDE SEQUENCE [LARGE SCALE GENOMIC DNA]</scope>
    <source>
        <strain evidence="13">AG-KIZ</strain>
        <tissue evidence="13">Muscle</tissue>
    </source>
</reference>
<dbReference type="GO" id="GO:0004930">
    <property type="term" value="F:G protein-coupled receptor activity"/>
    <property type="evidence" value="ECO:0007669"/>
    <property type="project" value="UniProtKB-KW"/>
</dbReference>
<keyword evidence="4 11" id="KW-1133">Transmembrane helix</keyword>
<dbReference type="GO" id="GO:0072669">
    <property type="term" value="C:tRNA-splicing ligase complex"/>
    <property type="evidence" value="ECO:0007669"/>
    <property type="project" value="InterPro"/>
</dbReference>
<dbReference type="EMBL" id="RJVU01016178">
    <property type="protein sequence ID" value="ROL52384.1"/>
    <property type="molecule type" value="Genomic_DNA"/>
</dbReference>
<dbReference type="SUPFAM" id="SSF81321">
    <property type="entry name" value="Family A G protein-coupled receptor-like"/>
    <property type="match status" value="1"/>
</dbReference>
<evidence type="ECO:0000256" key="1">
    <source>
        <dbReference type="ARBA" id="ARBA00004651"/>
    </source>
</evidence>
<feature type="compositionally biased region" description="Polar residues" evidence="10">
    <location>
        <begin position="539"/>
        <end position="566"/>
    </location>
</feature>
<dbReference type="PRINTS" id="PR00237">
    <property type="entry name" value="GPCRRHODOPSN"/>
</dbReference>
<feature type="domain" description="G-protein coupled receptors family 1 profile" evidence="12">
    <location>
        <begin position="35"/>
        <end position="309"/>
    </location>
</feature>
<dbReference type="GO" id="GO:0048598">
    <property type="term" value="P:embryonic morphogenesis"/>
    <property type="evidence" value="ECO:0007669"/>
    <property type="project" value="InterPro"/>
</dbReference>
<feature type="compositionally biased region" description="Polar residues" evidence="10">
    <location>
        <begin position="447"/>
        <end position="459"/>
    </location>
</feature>
<feature type="transmembrane region" description="Helical" evidence="11">
    <location>
        <begin position="55"/>
        <end position="76"/>
    </location>
</feature>
<dbReference type="InterPro" id="IPR017452">
    <property type="entry name" value="GPCR_Rhodpsn_7TM"/>
</dbReference>
<evidence type="ECO:0000256" key="11">
    <source>
        <dbReference type="SAM" id="Phobius"/>
    </source>
</evidence>
<feature type="transmembrane region" description="Helical" evidence="11">
    <location>
        <begin position="96"/>
        <end position="114"/>
    </location>
</feature>
<dbReference type="OrthoDB" id="10018052at2759"/>
<protein>
    <submittedName>
        <fullName evidence="13">Putative G-protein coupled receptor 45</fullName>
    </submittedName>
</protein>
<evidence type="ECO:0000256" key="7">
    <source>
        <dbReference type="ARBA" id="ARBA00023170"/>
    </source>
</evidence>
<dbReference type="GO" id="GO:0005886">
    <property type="term" value="C:plasma membrane"/>
    <property type="evidence" value="ECO:0007669"/>
    <property type="project" value="UniProtKB-SubCell"/>
</dbReference>
<keyword evidence="14" id="KW-1185">Reference proteome</keyword>
<feature type="transmembrane region" description="Helical" evidence="11">
    <location>
        <begin position="254"/>
        <end position="275"/>
    </location>
</feature>
<evidence type="ECO:0000313" key="14">
    <source>
        <dbReference type="Proteomes" id="UP000281406"/>
    </source>
</evidence>
<keyword evidence="3 11" id="KW-0812">Transmembrane</keyword>
<dbReference type="FunFam" id="1.20.1070.10:FF:000080">
    <property type="entry name" value="probable G-protein coupled receptor 63"/>
    <property type="match status" value="1"/>
</dbReference>
<dbReference type="PANTHER" id="PTHR24245:SF4">
    <property type="entry name" value="G-PROTEIN COUPLED RECEPTOR 45-RELATED"/>
    <property type="match status" value="1"/>
</dbReference>
<feature type="transmembrane region" description="Helical" evidence="11">
    <location>
        <begin position="134"/>
        <end position="154"/>
    </location>
</feature>
<name>A0A3N0Z2K9_ANAGA</name>
<evidence type="ECO:0000313" key="13">
    <source>
        <dbReference type="EMBL" id="ROL52384.1"/>
    </source>
</evidence>
<dbReference type="InterPro" id="IPR051880">
    <property type="entry name" value="GPC_Orphan_Receptors"/>
</dbReference>
<keyword evidence="8" id="KW-0325">Glycoprotein</keyword>
<evidence type="ECO:0000256" key="5">
    <source>
        <dbReference type="ARBA" id="ARBA00023040"/>
    </source>
</evidence>
<dbReference type="Pfam" id="PF00001">
    <property type="entry name" value="7tm_1"/>
    <property type="match status" value="1"/>
</dbReference>
<evidence type="ECO:0000256" key="8">
    <source>
        <dbReference type="ARBA" id="ARBA00023180"/>
    </source>
</evidence>
<dbReference type="Proteomes" id="UP000281406">
    <property type="component" value="Unassembled WGS sequence"/>
</dbReference>
<keyword evidence="7 13" id="KW-0675">Receptor</keyword>
<dbReference type="PROSITE" id="PS50262">
    <property type="entry name" value="G_PROTEIN_RECEP_F1_2"/>
    <property type="match status" value="1"/>
</dbReference>
<keyword evidence="2" id="KW-1003">Cell membrane</keyword>
<dbReference type="AlphaFoldDB" id="A0A3N0Z2K9"/>
<dbReference type="SMART" id="SM01381">
    <property type="entry name" value="7TM_GPCR_Srsx"/>
    <property type="match status" value="1"/>
</dbReference>
<dbReference type="Pfam" id="PF15323">
    <property type="entry name" value="Ashwin"/>
    <property type="match status" value="1"/>
</dbReference>
<keyword evidence="9" id="KW-0807">Transducer</keyword>